<keyword evidence="7" id="KW-1185">Reference proteome</keyword>
<dbReference type="Pfam" id="PF13476">
    <property type="entry name" value="AAA_23"/>
    <property type="match status" value="1"/>
</dbReference>
<evidence type="ECO:0000256" key="3">
    <source>
        <dbReference type="ARBA" id="ARBA00013368"/>
    </source>
</evidence>
<evidence type="ECO:0000313" key="6">
    <source>
        <dbReference type="EMBL" id="MSS00517.1"/>
    </source>
</evidence>
<feature type="coiled-coil region" evidence="4">
    <location>
        <begin position="544"/>
        <end position="729"/>
    </location>
</feature>
<dbReference type="RefSeq" id="WP_154458992.1">
    <property type="nucleotide sequence ID" value="NZ_VUMM01000001.1"/>
</dbReference>
<reference evidence="6 7" key="1">
    <citation type="submission" date="2019-08" db="EMBL/GenBank/DDBJ databases">
        <title>In-depth cultivation of the pig gut microbiome towards novel bacterial diversity and tailored functional studies.</title>
        <authorList>
            <person name="Wylensek D."/>
            <person name="Hitch T.C.A."/>
            <person name="Clavel T."/>
        </authorList>
    </citation>
    <scope>NUCLEOTIDE SEQUENCE [LARGE SCALE GENOMIC DNA]</scope>
    <source>
        <strain evidence="6 7">LKV-178-WT-2G</strain>
    </source>
</reference>
<evidence type="ECO:0000256" key="4">
    <source>
        <dbReference type="SAM" id="Coils"/>
    </source>
</evidence>
<dbReference type="Pfam" id="PF13558">
    <property type="entry name" value="SbcC_Walker_B"/>
    <property type="match status" value="1"/>
</dbReference>
<dbReference type="PANTHER" id="PTHR32114:SF2">
    <property type="entry name" value="ABC TRANSPORTER ABCH.3"/>
    <property type="match status" value="1"/>
</dbReference>
<evidence type="ECO:0000256" key="1">
    <source>
        <dbReference type="ARBA" id="ARBA00006930"/>
    </source>
</evidence>
<feature type="domain" description="Rad50/SbcC-type AAA" evidence="5">
    <location>
        <begin position="6"/>
        <end position="196"/>
    </location>
</feature>
<dbReference type="AlphaFoldDB" id="A0A7X2N168"/>
<dbReference type="InterPro" id="IPR027417">
    <property type="entry name" value="P-loop_NTPase"/>
</dbReference>
<dbReference type="Gene3D" id="3.40.50.300">
    <property type="entry name" value="P-loop containing nucleotide triphosphate hydrolases"/>
    <property type="match status" value="2"/>
</dbReference>
<sequence>MKPIYLKMNSFGSFVDQEIDFSRLKENLFLICGDTGSGKSTIFDAIVFALYGQAGSQYRSKYNFQSEFAPLDLVPMVKFVFEIQHQTYTIVRKPKHKRLKKRKSSKEPYTFVNETVELFLENGTVLNQKEADIEIEKIVGLTKSQFMQIAMIAQGEFRELLKSDSDKKREMFRKLFHTEKYNTIIEILKEKLTALNHQLNEMKMFVTLQVSQIQGMDSSQYFEAVKNGQLSFLESFLNELELKFEKQKEEYEVSVFHLEKILKQKEEINTKYIKANTLFESFQKLEKSKEEYSQLMNQKMDMDQLAEKIQKLSFCFEIQREYDWLIRYQKDLEKIQMDIQKEEKNLPVLEQNWKYLKTEKDKIQLEYEHNLKVYSSFEQKSFRILEAFDHLKELYETISKKEEDLKKKKEQFRLLERSCQKLVQELEYHEKIKEKYKDSLERYNERKEKINEILVIEDKIKGCLSLEEEYNQKEKEILNYEKEVQNLNRIYQNSKEKADASFQLYIASQAGILAKHLKENEPCPVCGSFHHPKLCSLPEQWISKEKMDEDNQKCEQLKSELLKKAASLKAYKENLNELNQKIQIKWNECFEKVQIYKKEEIQSYISDTRKQLEKEMDIKKKEYQQYLSSDQKWNQLLKKKEEEQTIKQNISNVLISLREQIQSLNQNVLSIQKEIKPYQSKEELILEIKEKKDILVKKEKEYQNIQNQLMNLQKEKIQCESVLKENQKKAIDLEWDMKKQKEVVHSKFEQYKIKKEDYLKYLKENTKEQYEIDKKEWEAYNSKLHSLETLIQSLSYLEKEEKPDIQKLKVELDRIFKEAENQIQIHHEMERIVKQNENVFYQLKENHQKRNEVISLQMRYEKLYRKLSGTMSKDAKMDIETFVQRYYLKQILVKANRRFEKLSAYQFHLVLKDLDDFGKVRNEGLDLMVHSLITNQYRDVSSLSGGESFMAALSLALGMADQIQETQGALHLNMMFIDEGFGSLDQVSLQQAIRILKEMATEEKCIGIISHVSELKGQIEQQLVVSKNEKGSRAKWHFD</sequence>
<dbReference type="EMBL" id="VUMM01000001">
    <property type="protein sequence ID" value="MSS00517.1"/>
    <property type="molecule type" value="Genomic_DNA"/>
</dbReference>
<name>A0A7X2N168_9FIRM</name>
<dbReference type="SUPFAM" id="SSF52540">
    <property type="entry name" value="P-loop containing nucleoside triphosphate hydrolases"/>
    <property type="match status" value="2"/>
</dbReference>
<evidence type="ECO:0000313" key="7">
    <source>
        <dbReference type="Proteomes" id="UP000470082"/>
    </source>
</evidence>
<proteinExistence type="inferred from homology"/>
<dbReference type="InterPro" id="IPR038729">
    <property type="entry name" value="Rad50/SbcC_AAA"/>
</dbReference>
<organism evidence="6 7">
    <name type="scientific">Floccifex porci</name>
    <dbReference type="NCBI Taxonomy" id="2606629"/>
    <lineage>
        <taxon>Bacteria</taxon>
        <taxon>Bacillati</taxon>
        <taxon>Bacillota</taxon>
        <taxon>Erysipelotrichia</taxon>
        <taxon>Erysipelotrichales</taxon>
        <taxon>Erysipelotrichaceae</taxon>
        <taxon>Floccifex</taxon>
    </lineage>
</organism>
<protein>
    <recommendedName>
        <fullName evidence="3">Nuclease SbcCD subunit C</fullName>
    </recommendedName>
</protein>
<dbReference type="PROSITE" id="PS00675">
    <property type="entry name" value="SIGMA54_INTERACT_1"/>
    <property type="match status" value="1"/>
</dbReference>
<keyword evidence="4" id="KW-0175">Coiled coil</keyword>
<comment type="similarity">
    <text evidence="1">Belongs to the SMC family. SbcC subfamily.</text>
</comment>
<dbReference type="Proteomes" id="UP000470082">
    <property type="component" value="Unassembled WGS sequence"/>
</dbReference>
<evidence type="ECO:0000256" key="2">
    <source>
        <dbReference type="ARBA" id="ARBA00011322"/>
    </source>
</evidence>
<accession>A0A7X2N168</accession>
<feature type="coiled-coil region" evidence="4">
    <location>
        <begin position="285"/>
        <end position="352"/>
    </location>
</feature>
<evidence type="ECO:0000259" key="5">
    <source>
        <dbReference type="Pfam" id="PF13476"/>
    </source>
</evidence>
<comment type="caution">
    <text evidence="6">The sequence shown here is derived from an EMBL/GenBank/DDBJ whole genome shotgun (WGS) entry which is preliminary data.</text>
</comment>
<dbReference type="InterPro" id="IPR025662">
    <property type="entry name" value="Sigma_54_int_dom_ATP-bd_1"/>
</dbReference>
<comment type="subunit">
    <text evidence="2">Heterodimer of SbcC and SbcD.</text>
</comment>
<gene>
    <name evidence="6" type="ORF">FYJ50_00045</name>
</gene>
<feature type="coiled-coil region" evidence="4">
    <location>
        <begin position="391"/>
        <end position="497"/>
    </location>
</feature>
<dbReference type="PANTHER" id="PTHR32114">
    <property type="entry name" value="ABC TRANSPORTER ABCH.3"/>
    <property type="match status" value="1"/>
</dbReference>